<proteinExistence type="predicted"/>
<dbReference type="Pfam" id="PF03140">
    <property type="entry name" value="DUF247"/>
    <property type="match status" value="1"/>
</dbReference>
<accession>A0AAE1N9H8</accession>
<dbReference type="PANTHER" id="PTHR31170">
    <property type="entry name" value="BNAC04G53230D PROTEIN"/>
    <property type="match status" value="1"/>
</dbReference>
<dbReference type="AlphaFoldDB" id="A0AAE1N9H8"/>
<gene>
    <name evidence="2" type="ORF">QN277_001921</name>
</gene>
<keyword evidence="3" id="KW-1185">Reference proteome</keyword>
<dbReference type="PANTHER" id="PTHR31170:SF23">
    <property type="match status" value="1"/>
</dbReference>
<protein>
    <submittedName>
        <fullName evidence="2">Uncharacterized protein</fullName>
    </submittedName>
</protein>
<organism evidence="2 3">
    <name type="scientific">Acacia crassicarpa</name>
    <name type="common">northern wattle</name>
    <dbReference type="NCBI Taxonomy" id="499986"/>
    <lineage>
        <taxon>Eukaryota</taxon>
        <taxon>Viridiplantae</taxon>
        <taxon>Streptophyta</taxon>
        <taxon>Embryophyta</taxon>
        <taxon>Tracheophyta</taxon>
        <taxon>Spermatophyta</taxon>
        <taxon>Magnoliopsida</taxon>
        <taxon>eudicotyledons</taxon>
        <taxon>Gunneridae</taxon>
        <taxon>Pentapetalae</taxon>
        <taxon>rosids</taxon>
        <taxon>fabids</taxon>
        <taxon>Fabales</taxon>
        <taxon>Fabaceae</taxon>
        <taxon>Caesalpinioideae</taxon>
        <taxon>mimosoid clade</taxon>
        <taxon>Acacieae</taxon>
        <taxon>Acacia</taxon>
    </lineage>
</organism>
<evidence type="ECO:0000313" key="3">
    <source>
        <dbReference type="Proteomes" id="UP001293593"/>
    </source>
</evidence>
<dbReference type="EMBL" id="JAWXYG010000001">
    <property type="protein sequence ID" value="KAK4285191.1"/>
    <property type="molecule type" value="Genomic_DNA"/>
</dbReference>
<comment type="caution">
    <text evidence="2">The sequence shown here is derived from an EMBL/GenBank/DDBJ whole genome shotgun (WGS) entry which is preliminary data.</text>
</comment>
<name>A0AAE1N9H8_9FABA</name>
<feature type="compositionally biased region" description="Basic and acidic residues" evidence="1">
    <location>
        <begin position="25"/>
        <end position="37"/>
    </location>
</feature>
<evidence type="ECO:0000256" key="1">
    <source>
        <dbReference type="SAM" id="MobiDB-lite"/>
    </source>
</evidence>
<sequence length="495" mass="57165">MSNNEIEAAQQYMLELLYSQASDHISSDHFQQQHDMAEATDSDESATIPREPFVRSHEERTQDPRSPHSSQQPVEDDDVSLDIKEMIQDYGDSALLRECCIYKVPPTLRHLNEKAYTPLVVSIGPIHFGDKELHNMEVHKKNMCRKLINEAGSSWDDLFRFVQDLEPEVRKSYLETFNNLGGPELAELILWDAGYIIQLFIMNYKRDAVGKDAKLLQPSLGSTVFKDLLLLENQLPFFAIEKLFNEAFPHNNRGSLPSFLELTYFYFRRLNVQELKPNDNVEINHFTDLLRSFHLKRNGPTRKRPPSEAGRNILRYNANELQEKGIKLKASDSYCVFDMKFSSNILEIPQLLVHVSARRLFYNMIALEQCHYHDKAYISDYAHILDCLIDTAKDVDLLVSKKIVRNHLGDPKEVATLFNVLGENATTWFFNSNYLDICKKLNDYSQDPWTWTGMKAILRRDYCQTPWHTVVSIVGILVFLLTAVHTTTSILQLGK</sequence>
<evidence type="ECO:0000313" key="2">
    <source>
        <dbReference type="EMBL" id="KAK4285191.1"/>
    </source>
</evidence>
<feature type="compositionally biased region" description="Basic and acidic residues" evidence="1">
    <location>
        <begin position="52"/>
        <end position="66"/>
    </location>
</feature>
<feature type="region of interest" description="Disordered" evidence="1">
    <location>
        <begin position="25"/>
        <end position="77"/>
    </location>
</feature>
<dbReference type="Proteomes" id="UP001293593">
    <property type="component" value="Unassembled WGS sequence"/>
</dbReference>
<dbReference type="InterPro" id="IPR004158">
    <property type="entry name" value="DUF247_pln"/>
</dbReference>
<reference evidence="2" key="1">
    <citation type="submission" date="2023-10" db="EMBL/GenBank/DDBJ databases">
        <title>Chromosome-level genome of the transformable northern wattle, Acacia crassicarpa.</title>
        <authorList>
            <person name="Massaro I."/>
            <person name="Sinha N.R."/>
            <person name="Poethig S."/>
            <person name="Leichty A.R."/>
        </authorList>
    </citation>
    <scope>NUCLEOTIDE SEQUENCE</scope>
    <source>
        <strain evidence="2">Acra3RX</strain>
        <tissue evidence="2">Leaf</tissue>
    </source>
</reference>